<evidence type="ECO:0000256" key="5">
    <source>
        <dbReference type="SAM" id="Phobius"/>
    </source>
</evidence>
<dbReference type="SUPFAM" id="SSF48452">
    <property type="entry name" value="TPR-like"/>
    <property type="match status" value="1"/>
</dbReference>
<evidence type="ECO:0000313" key="8">
    <source>
        <dbReference type="Proteomes" id="UP000007089"/>
    </source>
</evidence>
<feature type="region of interest" description="Disordered" evidence="4">
    <location>
        <begin position="170"/>
        <end position="270"/>
    </location>
</feature>
<feature type="compositionally biased region" description="Pro residues" evidence="4">
    <location>
        <begin position="92"/>
        <end position="106"/>
    </location>
</feature>
<gene>
    <name evidence="7" type="ordered locus">A2cp1_4345</name>
</gene>
<protein>
    <submittedName>
        <fullName evidence="7">MJ0042 family finger-like protein</fullName>
    </submittedName>
</protein>
<feature type="compositionally biased region" description="Pro residues" evidence="4">
    <location>
        <begin position="184"/>
        <end position="198"/>
    </location>
</feature>
<keyword evidence="5" id="KW-0472">Membrane</keyword>
<dbReference type="InterPro" id="IPR011990">
    <property type="entry name" value="TPR-like_helical_dom_sf"/>
</dbReference>
<name>B8JBQ4_ANAD2</name>
<dbReference type="Pfam" id="PF14559">
    <property type="entry name" value="TPR_19"/>
    <property type="match status" value="1"/>
</dbReference>
<proteinExistence type="predicted"/>
<keyword evidence="1" id="KW-0677">Repeat</keyword>
<dbReference type="InterPro" id="IPR011723">
    <property type="entry name" value="Znf/thioredoxin_put"/>
</dbReference>
<evidence type="ECO:0000256" key="2">
    <source>
        <dbReference type="ARBA" id="ARBA00022803"/>
    </source>
</evidence>
<feature type="repeat" description="TPR" evidence="3">
    <location>
        <begin position="338"/>
        <end position="371"/>
    </location>
</feature>
<evidence type="ECO:0000256" key="3">
    <source>
        <dbReference type="PROSITE-ProRule" id="PRU00339"/>
    </source>
</evidence>
<feature type="compositionally biased region" description="Low complexity" evidence="4">
    <location>
        <begin position="199"/>
        <end position="226"/>
    </location>
</feature>
<keyword evidence="2 3" id="KW-0802">TPR repeat</keyword>
<dbReference type="InterPro" id="IPR051012">
    <property type="entry name" value="CellSynth/LPSAsmb/PSIAsmb"/>
</dbReference>
<dbReference type="HOGENOM" id="CLU_715036_0_0_7"/>
<accession>B8JBQ4</accession>
<dbReference type="RefSeq" id="WP_015935356.1">
    <property type="nucleotide sequence ID" value="NC_011891.1"/>
</dbReference>
<dbReference type="PROSITE" id="PS50005">
    <property type="entry name" value="TPR"/>
    <property type="match status" value="2"/>
</dbReference>
<dbReference type="SMART" id="SM00028">
    <property type="entry name" value="TPR"/>
    <property type="match status" value="3"/>
</dbReference>
<keyword evidence="5" id="KW-1133">Transmembrane helix</keyword>
<feature type="compositionally biased region" description="Pro residues" evidence="4">
    <location>
        <begin position="227"/>
        <end position="240"/>
    </location>
</feature>
<feature type="region of interest" description="Disordered" evidence="4">
    <location>
        <begin position="115"/>
        <end position="134"/>
    </location>
</feature>
<feature type="region of interest" description="Disordered" evidence="4">
    <location>
        <begin position="53"/>
        <end position="110"/>
    </location>
</feature>
<dbReference type="PANTHER" id="PTHR45586:SF1">
    <property type="entry name" value="LIPOPOLYSACCHARIDE ASSEMBLY PROTEIN B"/>
    <property type="match status" value="1"/>
</dbReference>
<dbReference type="Gene3D" id="1.25.40.10">
    <property type="entry name" value="Tetratricopeptide repeat domain"/>
    <property type="match status" value="1"/>
</dbReference>
<evidence type="ECO:0000313" key="7">
    <source>
        <dbReference type="EMBL" id="ACL67662.1"/>
    </source>
</evidence>
<feature type="compositionally biased region" description="Pro residues" evidence="4">
    <location>
        <begin position="59"/>
        <end position="80"/>
    </location>
</feature>
<organism evidence="7 8">
    <name type="scientific">Anaeromyxobacter dehalogenans (strain ATCC BAA-258 / DSM 21875 / 2CP-1)</name>
    <dbReference type="NCBI Taxonomy" id="455488"/>
    <lineage>
        <taxon>Bacteria</taxon>
        <taxon>Pseudomonadati</taxon>
        <taxon>Myxococcota</taxon>
        <taxon>Myxococcia</taxon>
        <taxon>Myxococcales</taxon>
        <taxon>Cystobacterineae</taxon>
        <taxon>Anaeromyxobacteraceae</taxon>
        <taxon>Anaeromyxobacter</taxon>
    </lineage>
</organism>
<keyword evidence="5" id="KW-0812">Transmembrane</keyword>
<feature type="domain" description="Zinc finger/thioredoxin putative" evidence="6">
    <location>
        <begin position="1"/>
        <end position="35"/>
    </location>
</feature>
<feature type="compositionally biased region" description="Low complexity" evidence="4">
    <location>
        <begin position="257"/>
        <end position="270"/>
    </location>
</feature>
<evidence type="ECO:0000259" key="6">
    <source>
        <dbReference type="Pfam" id="PF13717"/>
    </source>
</evidence>
<feature type="compositionally biased region" description="Low complexity" evidence="4">
    <location>
        <begin position="81"/>
        <end position="91"/>
    </location>
</feature>
<keyword evidence="8" id="KW-1185">Reference proteome</keyword>
<dbReference type="Pfam" id="PF13717">
    <property type="entry name" value="Zn_ribbon_4"/>
    <property type="match status" value="1"/>
</dbReference>
<evidence type="ECO:0000256" key="1">
    <source>
        <dbReference type="ARBA" id="ARBA00022737"/>
    </source>
</evidence>
<dbReference type="InterPro" id="IPR019734">
    <property type="entry name" value="TPR_rpt"/>
</dbReference>
<reference evidence="7" key="1">
    <citation type="submission" date="2009-01" db="EMBL/GenBank/DDBJ databases">
        <title>Complete sequence of Anaeromyxobacter dehalogenans 2CP-1.</title>
        <authorList>
            <consortium name="US DOE Joint Genome Institute"/>
            <person name="Lucas S."/>
            <person name="Copeland A."/>
            <person name="Lapidus A."/>
            <person name="Glavina del Rio T."/>
            <person name="Dalin E."/>
            <person name="Tice H."/>
            <person name="Bruce D."/>
            <person name="Goodwin L."/>
            <person name="Pitluck S."/>
            <person name="Saunders E."/>
            <person name="Brettin T."/>
            <person name="Detter J.C."/>
            <person name="Han C."/>
            <person name="Larimer F."/>
            <person name="Land M."/>
            <person name="Hauser L."/>
            <person name="Kyrpides N."/>
            <person name="Ovchinnikova G."/>
            <person name="Beliaev A.S."/>
            <person name="Richardson P."/>
        </authorList>
    </citation>
    <scope>NUCLEOTIDE SEQUENCE</scope>
    <source>
        <strain evidence="7">2CP-1</strain>
    </source>
</reference>
<dbReference type="EMBL" id="CP001359">
    <property type="protein sequence ID" value="ACL67662.1"/>
    <property type="molecule type" value="Genomic_DNA"/>
</dbReference>
<dbReference type="PANTHER" id="PTHR45586">
    <property type="entry name" value="TPR REPEAT-CONTAINING PROTEIN PA4667"/>
    <property type="match status" value="1"/>
</dbReference>
<dbReference type="AlphaFoldDB" id="B8JBQ4"/>
<dbReference type="KEGG" id="acp:A2cp1_4345"/>
<feature type="compositionally biased region" description="Low complexity" evidence="4">
    <location>
        <begin position="173"/>
        <end position="183"/>
    </location>
</feature>
<dbReference type="NCBIfam" id="TIGR02098">
    <property type="entry name" value="MJ0042_CXXC"/>
    <property type="match status" value="1"/>
</dbReference>
<sequence length="386" mass="38831">MDIRCERCRAAYVLEDEQVTAAGVALQCTNCGYLFEVRRKVVFVTTPLRPEHALGARPLAPPPRAGPPAAPAPPAPPAAPATPGARAASPAAAPPAPPDVPRPVVPPTAARIEPPAAFGAGTFDPGSPPSTSLRRSRAPQLILALVLAGGLGLGAKVLLDRMRAQVDLFGGDAASPPTEAEPAAPGPQPGAEPAPPSAVAPEAAPTSPSPAAGSPGEPSPTGAIAPGAPPPTGAPAPAPAEAPGAAPSPDAAPPAAAPEQAGAAARPPAGADALAQAGRLRSRGQIARALELYRGVLAADPDNVAALTGQGLCYLDLARYPSAEAAFQAALRVEPENPDATLGLAETYRWQGNDAEAIRYYERYLAHHPDGEEAAVARNAIDALRR</sequence>
<feature type="repeat" description="TPR" evidence="3">
    <location>
        <begin position="304"/>
        <end position="337"/>
    </location>
</feature>
<dbReference type="Proteomes" id="UP000007089">
    <property type="component" value="Chromosome"/>
</dbReference>
<evidence type="ECO:0000256" key="4">
    <source>
        <dbReference type="SAM" id="MobiDB-lite"/>
    </source>
</evidence>
<feature type="transmembrane region" description="Helical" evidence="5">
    <location>
        <begin position="141"/>
        <end position="159"/>
    </location>
</feature>